<organism evidence="2 3">
    <name type="scientific">Labrys wisconsinensis</name>
    <dbReference type="NCBI Taxonomy" id="425677"/>
    <lineage>
        <taxon>Bacteria</taxon>
        <taxon>Pseudomonadati</taxon>
        <taxon>Pseudomonadota</taxon>
        <taxon>Alphaproteobacteria</taxon>
        <taxon>Hyphomicrobiales</taxon>
        <taxon>Xanthobacteraceae</taxon>
        <taxon>Labrys</taxon>
    </lineage>
</organism>
<accession>A0ABU0JHA8</accession>
<sequence>MAIGTSGPRRDGAAGALSDLFSAGALGGLALLAMVALPRPPAPLPQASPAPAAVTRAAAPAAAPKVAPAAVRAAVPASPAAVRSEDPHEELWPSVPRRVDPSERHFPRVAAAAVPPAVHYDLTLTVPPSFRTVDSASFVINGKTYRLDGLEPIPPDHICKSPQGSRTACGRRGLVALRRELAGKTLACRQTGSDGAVTLIECGGAGLALSVRMVRDGFAKASAKAPQELAAAADEARRGRVGIWGEEGL</sequence>
<evidence type="ECO:0000313" key="2">
    <source>
        <dbReference type="EMBL" id="MDQ0473676.1"/>
    </source>
</evidence>
<keyword evidence="1" id="KW-1133">Transmembrane helix</keyword>
<keyword evidence="2" id="KW-0255">Endonuclease</keyword>
<keyword evidence="2" id="KW-0540">Nuclease</keyword>
<keyword evidence="2" id="KW-0378">Hydrolase</keyword>
<evidence type="ECO:0000256" key="1">
    <source>
        <dbReference type="SAM" id="Phobius"/>
    </source>
</evidence>
<protein>
    <submittedName>
        <fullName evidence="2">Endonuclease YncB(Thermonuclease family)</fullName>
    </submittedName>
</protein>
<proteinExistence type="predicted"/>
<dbReference type="InterPro" id="IPR035437">
    <property type="entry name" value="SNase_OB-fold_sf"/>
</dbReference>
<dbReference type="RefSeq" id="WP_307282248.1">
    <property type="nucleotide sequence ID" value="NZ_JAUSVX010000017.1"/>
</dbReference>
<keyword evidence="1" id="KW-0472">Membrane</keyword>
<comment type="caution">
    <text evidence="2">The sequence shown here is derived from an EMBL/GenBank/DDBJ whole genome shotgun (WGS) entry which is preliminary data.</text>
</comment>
<feature type="transmembrane region" description="Helical" evidence="1">
    <location>
        <begin position="20"/>
        <end position="37"/>
    </location>
</feature>
<reference evidence="2 3" key="1">
    <citation type="submission" date="2023-07" db="EMBL/GenBank/DDBJ databases">
        <title>Genomic Encyclopedia of Type Strains, Phase IV (KMG-IV): sequencing the most valuable type-strain genomes for metagenomic binning, comparative biology and taxonomic classification.</title>
        <authorList>
            <person name="Goeker M."/>
        </authorList>
    </citation>
    <scope>NUCLEOTIDE SEQUENCE [LARGE SCALE GENOMIC DNA]</scope>
    <source>
        <strain evidence="2 3">DSM 19619</strain>
    </source>
</reference>
<dbReference type="Proteomes" id="UP001242480">
    <property type="component" value="Unassembled WGS sequence"/>
</dbReference>
<gene>
    <name evidence="2" type="ORF">QO011_006712</name>
</gene>
<dbReference type="SUPFAM" id="SSF50199">
    <property type="entry name" value="Staphylococcal nuclease"/>
    <property type="match status" value="1"/>
</dbReference>
<keyword evidence="3" id="KW-1185">Reference proteome</keyword>
<dbReference type="Gene3D" id="2.40.50.90">
    <property type="match status" value="1"/>
</dbReference>
<name>A0ABU0JHA8_9HYPH</name>
<keyword evidence="1" id="KW-0812">Transmembrane</keyword>
<evidence type="ECO:0000313" key="3">
    <source>
        <dbReference type="Proteomes" id="UP001242480"/>
    </source>
</evidence>
<dbReference type="GO" id="GO:0004519">
    <property type="term" value="F:endonuclease activity"/>
    <property type="evidence" value="ECO:0007669"/>
    <property type="project" value="UniProtKB-KW"/>
</dbReference>
<dbReference type="EMBL" id="JAUSVX010000017">
    <property type="protein sequence ID" value="MDQ0473676.1"/>
    <property type="molecule type" value="Genomic_DNA"/>
</dbReference>